<dbReference type="Gene3D" id="3.30.420.40">
    <property type="match status" value="2"/>
</dbReference>
<comment type="similarity">
    <text evidence="7">Belongs to the KAE1 / TsaD family.</text>
</comment>
<evidence type="ECO:0000256" key="3">
    <source>
        <dbReference type="ARBA" id="ARBA00022723"/>
    </source>
</evidence>
<feature type="binding site" evidence="7">
    <location>
        <position position="119"/>
    </location>
    <ligand>
        <name>Fe cation</name>
        <dbReference type="ChEBI" id="CHEBI:24875"/>
    </ligand>
</feature>
<dbReference type="InterPro" id="IPR022450">
    <property type="entry name" value="TsaD"/>
</dbReference>
<proteinExistence type="inferred from homology"/>
<evidence type="ECO:0000256" key="4">
    <source>
        <dbReference type="ARBA" id="ARBA00023004"/>
    </source>
</evidence>
<keyword evidence="1 7" id="KW-0808">Transferase</keyword>
<dbReference type="NCBIfam" id="TIGR03723">
    <property type="entry name" value="T6A_TsaD_YgjD"/>
    <property type="match status" value="1"/>
</dbReference>
<accession>A0ABU3K6M7</accession>
<dbReference type="SUPFAM" id="SSF53067">
    <property type="entry name" value="Actin-like ATPase domain"/>
    <property type="match status" value="1"/>
</dbReference>
<comment type="function">
    <text evidence="7">Required for the formation of a threonylcarbamoyl group on adenosine at position 37 (t(6)A37) in tRNAs that read codons beginning with adenine. Is involved in the transfer of the threonylcarbamoyl moiety of threonylcarbamoyl-AMP (TC-AMP) to the N6 group of A37, together with TsaE and TsaB. TsaD likely plays a direct catalytic role in this reaction.</text>
</comment>
<feature type="binding site" evidence="7">
    <location>
        <position position="192"/>
    </location>
    <ligand>
        <name>substrate</name>
    </ligand>
</feature>
<comment type="catalytic activity">
    <reaction evidence="6 7">
        <text>L-threonylcarbamoyladenylate + adenosine(37) in tRNA = N(6)-L-threonylcarbamoyladenosine(37) in tRNA + AMP + H(+)</text>
        <dbReference type="Rhea" id="RHEA:37059"/>
        <dbReference type="Rhea" id="RHEA-COMP:10162"/>
        <dbReference type="Rhea" id="RHEA-COMP:10163"/>
        <dbReference type="ChEBI" id="CHEBI:15378"/>
        <dbReference type="ChEBI" id="CHEBI:73682"/>
        <dbReference type="ChEBI" id="CHEBI:74411"/>
        <dbReference type="ChEBI" id="CHEBI:74418"/>
        <dbReference type="ChEBI" id="CHEBI:456215"/>
        <dbReference type="EC" id="2.3.1.234"/>
    </reaction>
</comment>
<comment type="subcellular location">
    <subcellularLocation>
        <location evidence="7">Cytoplasm</location>
    </subcellularLocation>
</comment>
<feature type="binding site" evidence="7">
    <location>
        <position position="188"/>
    </location>
    <ligand>
        <name>substrate</name>
    </ligand>
</feature>
<dbReference type="CDD" id="cd24133">
    <property type="entry name" value="ASKHA_NBD_TsaD_bac"/>
    <property type="match status" value="1"/>
</dbReference>
<feature type="domain" description="Gcp-like" evidence="8">
    <location>
        <begin position="31"/>
        <end position="316"/>
    </location>
</feature>
<dbReference type="HAMAP" id="MF_01445">
    <property type="entry name" value="TsaD"/>
    <property type="match status" value="1"/>
</dbReference>
<sequence>MNFSSAEPGYILGIETSCDETAAAVVSEKGEVLANVVSSQHDVHRRFGGVVPELASRKHTEKIEEIVQEAIRLAQITLSDVKGIAVTQGPGLAGALLVGVSFGKALAYAQNIPWIAVNHLEGHVASAWLQQPNLQTPCVILVVSGGHTHLYFVPRFQEYRLVGRTLDDAAGEAFDKGAKMLGLDFPGGPALDRLAQSGNPQAVRFPRPYLNRGGLNFSFSGLKTSLLYYMRDIKKNAQECVLADVAAGYQEAIVEVLVEKTFRAVRRYKVGAVAIVGGVSANSRLRVRLAERGAESGVQLTIPRIELCTDNAAMIAAAGLWAFHQGEFASWDADAKANLQTQILHTMKPNHQKAVNQ</sequence>
<dbReference type="PRINTS" id="PR00789">
    <property type="entry name" value="OSIALOPTASE"/>
</dbReference>
<evidence type="ECO:0000256" key="2">
    <source>
        <dbReference type="ARBA" id="ARBA00022694"/>
    </source>
</evidence>
<feature type="binding site" evidence="7">
    <location>
        <position position="282"/>
    </location>
    <ligand>
        <name>substrate</name>
    </ligand>
</feature>
<keyword evidence="4 7" id="KW-0408">Iron</keyword>
<dbReference type="GO" id="GO:0061711">
    <property type="term" value="F:tRNA N(6)-L-threonylcarbamoyladenine synthase activity"/>
    <property type="evidence" value="ECO:0007669"/>
    <property type="project" value="UniProtKB-EC"/>
</dbReference>
<evidence type="ECO:0000256" key="1">
    <source>
        <dbReference type="ARBA" id="ARBA00022679"/>
    </source>
</evidence>
<evidence type="ECO:0000259" key="8">
    <source>
        <dbReference type="Pfam" id="PF00814"/>
    </source>
</evidence>
<keyword evidence="5 7" id="KW-0012">Acyltransferase</keyword>
<dbReference type="InterPro" id="IPR043129">
    <property type="entry name" value="ATPase_NBD"/>
</dbReference>
<feature type="binding site" evidence="7">
    <location>
        <begin position="142"/>
        <end position="146"/>
    </location>
    <ligand>
        <name>substrate</name>
    </ligand>
</feature>
<dbReference type="NCBIfam" id="TIGR00329">
    <property type="entry name" value="gcp_kae1"/>
    <property type="match status" value="1"/>
</dbReference>
<dbReference type="Proteomes" id="UP001250932">
    <property type="component" value="Unassembled WGS sequence"/>
</dbReference>
<evidence type="ECO:0000256" key="6">
    <source>
        <dbReference type="ARBA" id="ARBA00048117"/>
    </source>
</evidence>
<keyword evidence="3 7" id="KW-0479">Metal-binding</keyword>
<name>A0ABU3K6M7_9BACT</name>
<feature type="binding site" evidence="7">
    <location>
        <position position="310"/>
    </location>
    <ligand>
        <name>Fe cation</name>
        <dbReference type="ChEBI" id="CHEBI:24875"/>
    </ligand>
</feature>
<feature type="binding site" evidence="7">
    <location>
        <position position="175"/>
    </location>
    <ligand>
        <name>substrate</name>
    </ligand>
</feature>
<evidence type="ECO:0000256" key="5">
    <source>
        <dbReference type="ARBA" id="ARBA00023315"/>
    </source>
</evidence>
<dbReference type="EC" id="2.3.1.234" evidence="7"/>
<keyword evidence="7" id="KW-0963">Cytoplasm</keyword>
<dbReference type="EMBL" id="JAQOUE010000001">
    <property type="protein sequence ID" value="MDT7042048.1"/>
    <property type="molecule type" value="Genomic_DNA"/>
</dbReference>
<dbReference type="RefSeq" id="WP_313832405.1">
    <property type="nucleotide sequence ID" value="NZ_JAQOUE010000001.1"/>
</dbReference>
<dbReference type="Pfam" id="PF00814">
    <property type="entry name" value="TsaD"/>
    <property type="match status" value="1"/>
</dbReference>
<protein>
    <recommendedName>
        <fullName evidence="7">tRNA N6-adenosine threonylcarbamoyltransferase</fullName>
        <ecNumber evidence="7">2.3.1.234</ecNumber>
    </recommendedName>
    <alternativeName>
        <fullName evidence="7">N6-L-threonylcarbamoyladenine synthase</fullName>
        <shortName evidence="7">t(6)A synthase</shortName>
    </alternativeName>
    <alternativeName>
        <fullName evidence="7">t(6)A37 threonylcarbamoyladenosine biosynthesis protein TsaD</fullName>
    </alternativeName>
    <alternativeName>
        <fullName evidence="7">tRNA threonylcarbamoyladenosine biosynthesis protein TsaD</fullName>
    </alternativeName>
</protein>
<organism evidence="9 10">
    <name type="scientific">Candidatus Nitronereus thalassa</name>
    <dbReference type="NCBI Taxonomy" id="3020898"/>
    <lineage>
        <taxon>Bacteria</taxon>
        <taxon>Pseudomonadati</taxon>
        <taxon>Nitrospirota</taxon>
        <taxon>Nitrospiria</taxon>
        <taxon>Nitrospirales</taxon>
        <taxon>Nitrospiraceae</taxon>
        <taxon>Candidatus Nitronereus</taxon>
    </lineage>
</organism>
<dbReference type="PANTHER" id="PTHR11735">
    <property type="entry name" value="TRNA N6-ADENOSINE THREONYLCARBAMOYLTRANSFERASE"/>
    <property type="match status" value="1"/>
</dbReference>
<dbReference type="InterPro" id="IPR017861">
    <property type="entry name" value="KAE1/TsaD"/>
</dbReference>
<comment type="cofactor">
    <cofactor evidence="7">
        <name>Fe(2+)</name>
        <dbReference type="ChEBI" id="CHEBI:29033"/>
    </cofactor>
    <text evidence="7">Binds 1 Fe(2+) ion per subunit.</text>
</comment>
<comment type="caution">
    <text evidence="9">The sequence shown here is derived from an EMBL/GenBank/DDBJ whole genome shotgun (WGS) entry which is preliminary data.</text>
</comment>
<dbReference type="InterPro" id="IPR000905">
    <property type="entry name" value="Gcp-like_dom"/>
</dbReference>
<evidence type="ECO:0000256" key="7">
    <source>
        <dbReference type="HAMAP-Rule" id="MF_01445"/>
    </source>
</evidence>
<reference evidence="9 10" key="1">
    <citation type="journal article" date="2023" name="ISME J.">
        <title>Cultivation and genomic characterization of novel and ubiquitous marine nitrite-oxidizing bacteria from the Nitrospirales.</title>
        <authorList>
            <person name="Mueller A.J."/>
            <person name="Daebeler A."/>
            <person name="Herbold C.W."/>
            <person name="Kirkegaard R.H."/>
            <person name="Daims H."/>
        </authorList>
    </citation>
    <scope>NUCLEOTIDE SEQUENCE [LARGE SCALE GENOMIC DNA]</scope>
    <source>
        <strain evidence="9 10">EB</strain>
    </source>
</reference>
<gene>
    <name evidence="7 9" type="primary">tsaD</name>
    <name evidence="9" type="ORF">PPG34_06760</name>
</gene>
<keyword evidence="2 7" id="KW-0819">tRNA processing</keyword>
<keyword evidence="10" id="KW-1185">Reference proteome</keyword>
<feature type="binding site" evidence="7">
    <location>
        <position position="123"/>
    </location>
    <ligand>
        <name>Fe cation</name>
        <dbReference type="ChEBI" id="CHEBI:24875"/>
    </ligand>
</feature>
<dbReference type="PANTHER" id="PTHR11735:SF6">
    <property type="entry name" value="TRNA N6-ADENOSINE THREONYLCARBAMOYLTRANSFERASE, MITOCHONDRIAL"/>
    <property type="match status" value="1"/>
</dbReference>
<evidence type="ECO:0000313" key="10">
    <source>
        <dbReference type="Proteomes" id="UP001250932"/>
    </source>
</evidence>
<evidence type="ECO:0000313" key="9">
    <source>
        <dbReference type="EMBL" id="MDT7042048.1"/>
    </source>
</evidence>